<dbReference type="GO" id="GO:0006000">
    <property type="term" value="P:fructose metabolic process"/>
    <property type="evidence" value="ECO:0007669"/>
    <property type="project" value="TreeGrafter"/>
</dbReference>
<dbReference type="Gene3D" id="3.40.1190.20">
    <property type="match status" value="1"/>
</dbReference>
<accession>A0A6A6MQ64</accession>
<name>A0A6A6MQ64_HEVBR</name>
<dbReference type="Pfam" id="PF00294">
    <property type="entry name" value="PfkB"/>
    <property type="match status" value="1"/>
</dbReference>
<dbReference type="PANTHER" id="PTHR43085:SF60">
    <property type="entry name" value="PFKB FAMILY CARBOHYDRATE KINASE"/>
    <property type="match status" value="1"/>
</dbReference>
<protein>
    <recommendedName>
        <fullName evidence="4">Carbohydrate kinase PfkB domain-containing protein</fullName>
    </recommendedName>
</protein>
<reference evidence="5 6" key="1">
    <citation type="journal article" date="2020" name="Mol. Plant">
        <title>The Chromosome-Based Rubber Tree Genome Provides New Insights into Spurge Genome Evolution and Rubber Biosynthesis.</title>
        <authorList>
            <person name="Liu J."/>
            <person name="Shi C."/>
            <person name="Shi C.C."/>
            <person name="Li W."/>
            <person name="Zhang Q.J."/>
            <person name="Zhang Y."/>
            <person name="Li K."/>
            <person name="Lu H.F."/>
            <person name="Shi C."/>
            <person name="Zhu S.T."/>
            <person name="Xiao Z.Y."/>
            <person name="Nan H."/>
            <person name="Yue Y."/>
            <person name="Zhu X.G."/>
            <person name="Wu Y."/>
            <person name="Hong X.N."/>
            <person name="Fan G.Y."/>
            <person name="Tong Y."/>
            <person name="Zhang D."/>
            <person name="Mao C.L."/>
            <person name="Liu Y.L."/>
            <person name="Hao S.J."/>
            <person name="Liu W.Q."/>
            <person name="Lv M.Q."/>
            <person name="Zhang H.B."/>
            <person name="Liu Y."/>
            <person name="Hu-Tang G.R."/>
            <person name="Wang J.P."/>
            <person name="Wang J.H."/>
            <person name="Sun Y.H."/>
            <person name="Ni S.B."/>
            <person name="Chen W.B."/>
            <person name="Zhang X.C."/>
            <person name="Jiao Y.N."/>
            <person name="Eichler E.E."/>
            <person name="Li G.H."/>
            <person name="Liu X."/>
            <person name="Gao L.Z."/>
        </authorList>
    </citation>
    <scope>NUCLEOTIDE SEQUENCE [LARGE SCALE GENOMIC DNA]</scope>
    <source>
        <strain evidence="6">cv. GT1</strain>
        <tissue evidence="5">Leaf</tissue>
    </source>
</reference>
<dbReference type="Gene3D" id="3.40.1190.30">
    <property type="match status" value="1"/>
</dbReference>
<keyword evidence="6" id="KW-1185">Reference proteome</keyword>
<comment type="similarity">
    <text evidence="1">Belongs to the carbohydrate kinase PfkB family.</text>
</comment>
<dbReference type="GO" id="GO:0005829">
    <property type="term" value="C:cytosol"/>
    <property type="evidence" value="ECO:0007669"/>
    <property type="project" value="TreeGrafter"/>
</dbReference>
<dbReference type="InterPro" id="IPR029056">
    <property type="entry name" value="Ribokinase-like"/>
</dbReference>
<dbReference type="AlphaFoldDB" id="A0A6A6MQ64"/>
<keyword evidence="3" id="KW-0418">Kinase</keyword>
<evidence type="ECO:0000256" key="1">
    <source>
        <dbReference type="ARBA" id="ARBA00010688"/>
    </source>
</evidence>
<evidence type="ECO:0000313" key="5">
    <source>
        <dbReference type="EMBL" id="KAF2315364.1"/>
    </source>
</evidence>
<keyword evidence="2" id="KW-0808">Transferase</keyword>
<organism evidence="5 6">
    <name type="scientific">Hevea brasiliensis</name>
    <name type="common">Para rubber tree</name>
    <name type="synonym">Siphonia brasiliensis</name>
    <dbReference type="NCBI Taxonomy" id="3981"/>
    <lineage>
        <taxon>Eukaryota</taxon>
        <taxon>Viridiplantae</taxon>
        <taxon>Streptophyta</taxon>
        <taxon>Embryophyta</taxon>
        <taxon>Tracheophyta</taxon>
        <taxon>Spermatophyta</taxon>
        <taxon>Magnoliopsida</taxon>
        <taxon>eudicotyledons</taxon>
        <taxon>Gunneridae</taxon>
        <taxon>Pentapetalae</taxon>
        <taxon>rosids</taxon>
        <taxon>fabids</taxon>
        <taxon>Malpighiales</taxon>
        <taxon>Euphorbiaceae</taxon>
        <taxon>Crotonoideae</taxon>
        <taxon>Micrandreae</taxon>
        <taxon>Hevea</taxon>
    </lineage>
</organism>
<evidence type="ECO:0000256" key="3">
    <source>
        <dbReference type="ARBA" id="ARBA00022777"/>
    </source>
</evidence>
<dbReference type="GO" id="GO:0008865">
    <property type="term" value="F:fructokinase activity"/>
    <property type="evidence" value="ECO:0007669"/>
    <property type="project" value="TreeGrafter"/>
</dbReference>
<evidence type="ECO:0000259" key="4">
    <source>
        <dbReference type="Pfam" id="PF00294"/>
    </source>
</evidence>
<gene>
    <name evidence="5" type="ORF">GH714_038948</name>
</gene>
<dbReference type="InterPro" id="IPR050306">
    <property type="entry name" value="PfkB_Carbo_kinase"/>
</dbReference>
<feature type="domain" description="Carbohydrate kinase PfkB" evidence="4">
    <location>
        <begin position="116"/>
        <end position="223"/>
    </location>
</feature>
<dbReference type="PANTHER" id="PTHR43085">
    <property type="entry name" value="HEXOKINASE FAMILY MEMBER"/>
    <property type="match status" value="1"/>
</dbReference>
<sequence length="224" mass="24319">MSVLSVYSLYNGSIDEEMDFHIQFYVLYSKEELKMSSCIGASRNPSTRAKESFQVLQEESPPVVCFGEILIDVVPNAAAVSLAEAPGFKKAPGGAPANVAVGIARLGGHSAFICKASIFHYGSIGLINEPCKSAHLAAMDIAKNAGCILSYDPNLRLPLWPSAEAARNGIMSIWNQADIIEISEDEFEFLTEGDDPFDDNVVLEKFFHPNLKLLLVTEGSEGCR</sequence>
<dbReference type="EMBL" id="JAAGAX010000005">
    <property type="protein sequence ID" value="KAF2315364.1"/>
    <property type="molecule type" value="Genomic_DNA"/>
</dbReference>
<dbReference type="SUPFAM" id="SSF53613">
    <property type="entry name" value="Ribokinase-like"/>
    <property type="match status" value="1"/>
</dbReference>
<dbReference type="InterPro" id="IPR011611">
    <property type="entry name" value="PfkB_dom"/>
</dbReference>
<evidence type="ECO:0000313" key="6">
    <source>
        <dbReference type="Proteomes" id="UP000467840"/>
    </source>
</evidence>
<evidence type="ECO:0000256" key="2">
    <source>
        <dbReference type="ARBA" id="ARBA00022679"/>
    </source>
</evidence>
<dbReference type="Proteomes" id="UP000467840">
    <property type="component" value="Chromosome 15"/>
</dbReference>
<proteinExistence type="inferred from homology"/>
<comment type="caution">
    <text evidence="5">The sequence shown here is derived from an EMBL/GenBank/DDBJ whole genome shotgun (WGS) entry which is preliminary data.</text>
</comment>